<gene>
    <name evidence="1" type="ORF">PQG99_12960</name>
</gene>
<evidence type="ECO:0000313" key="1">
    <source>
        <dbReference type="EMBL" id="MDC7158789.1"/>
    </source>
</evidence>
<dbReference type="Proteomes" id="UP001213431">
    <property type="component" value="Unassembled WGS sequence"/>
</dbReference>
<comment type="caution">
    <text evidence="1">The sequence shown here is derived from an EMBL/GenBank/DDBJ whole genome shotgun (WGS) entry which is preliminary data.</text>
</comment>
<accession>A0ACC6D5X6</accession>
<sequence length="141" mass="16195">MVGMVRFQYFSVIRAIQQLFRLFQYGPHPFRQAASCSFMDEREAAQVNRGQVADVAFSDIVVQQFRKAVVRPFRPCKAVYGLVGYIRPAQGQLRLPEQIIAAFMVTVAYGIVRQPAFSVHIEKDERSALFQIGFFFHIVIF</sequence>
<dbReference type="EMBL" id="JAQPYW010000122">
    <property type="protein sequence ID" value="MDC7158789.1"/>
    <property type="molecule type" value="Genomic_DNA"/>
</dbReference>
<reference evidence="1" key="1">
    <citation type="submission" date="2023-01" db="EMBL/GenBank/DDBJ databases">
        <title>Exploring GABA producing Bacteroides strains toward improving mental health.</title>
        <authorList>
            <person name="Yousuf B."/>
            <person name="Bouhlel N.E."/>
            <person name="Mottawea W."/>
            <person name="Hammami R."/>
        </authorList>
    </citation>
    <scope>NUCLEOTIDE SEQUENCE</scope>
    <source>
        <strain evidence="1">UO.H1049</strain>
    </source>
</reference>
<protein>
    <submittedName>
        <fullName evidence="1">Uncharacterized protein</fullName>
    </submittedName>
</protein>
<keyword evidence="2" id="KW-1185">Reference proteome</keyword>
<proteinExistence type="predicted"/>
<organism evidence="1 2">
    <name type="scientific">Parabacteroides johnsonii</name>
    <dbReference type="NCBI Taxonomy" id="387661"/>
    <lineage>
        <taxon>Bacteria</taxon>
        <taxon>Pseudomonadati</taxon>
        <taxon>Bacteroidota</taxon>
        <taxon>Bacteroidia</taxon>
        <taxon>Bacteroidales</taxon>
        <taxon>Tannerellaceae</taxon>
        <taxon>Parabacteroides</taxon>
    </lineage>
</organism>
<evidence type="ECO:0000313" key="2">
    <source>
        <dbReference type="Proteomes" id="UP001213431"/>
    </source>
</evidence>
<name>A0ACC6D5X6_9BACT</name>